<dbReference type="GeneID" id="93809454"/>
<keyword evidence="2" id="KW-1185">Reference proteome</keyword>
<dbReference type="RefSeq" id="WP_062793789.1">
    <property type="nucleotide sequence ID" value="NZ_AP024609.1"/>
</dbReference>
<gene>
    <name evidence="1" type="ORF">NCTC10738_03679</name>
</gene>
<accession>A0A3G4UNP8</accession>
<dbReference type="AlphaFoldDB" id="A0A380BRB2"/>
<sequence>MMIKQTGHPGAVQSLSQAVAGNRPPERAQKTVETQDEILVSPSRQLVEFDSQALNDKYQQREQLKRETAGHSDAIALYLNTQHAAQRDAISAMVGIDVYA</sequence>
<evidence type="ECO:0000313" key="1">
    <source>
        <dbReference type="EMBL" id="SUJ04640.1"/>
    </source>
</evidence>
<organism evidence="1 2">
    <name type="scientific">Shewanella algae</name>
    <dbReference type="NCBI Taxonomy" id="38313"/>
    <lineage>
        <taxon>Bacteria</taxon>
        <taxon>Pseudomonadati</taxon>
        <taxon>Pseudomonadota</taxon>
        <taxon>Gammaproteobacteria</taxon>
        <taxon>Alteromonadales</taxon>
        <taxon>Shewanellaceae</taxon>
        <taxon>Shewanella</taxon>
    </lineage>
</organism>
<protein>
    <submittedName>
        <fullName evidence="1">Uncharacterized protein</fullName>
    </submittedName>
</protein>
<name>A0A380BRB2_9GAMM</name>
<proteinExistence type="predicted"/>
<dbReference type="Proteomes" id="UP000254069">
    <property type="component" value="Unassembled WGS sequence"/>
</dbReference>
<evidence type="ECO:0000313" key="2">
    <source>
        <dbReference type="Proteomes" id="UP000254069"/>
    </source>
</evidence>
<reference evidence="1 2" key="1">
    <citation type="submission" date="2018-06" db="EMBL/GenBank/DDBJ databases">
        <authorList>
            <consortium name="Pathogen Informatics"/>
            <person name="Doyle S."/>
        </authorList>
    </citation>
    <scope>NUCLEOTIDE SEQUENCE [LARGE SCALE GENOMIC DNA]</scope>
    <source>
        <strain evidence="1 2">NCTC10738</strain>
    </source>
</reference>
<dbReference type="KEGG" id="salg:BS332_19200"/>
<accession>A0A380BRB2</accession>
<dbReference type="EMBL" id="UGYO01000002">
    <property type="protein sequence ID" value="SUJ04640.1"/>
    <property type="molecule type" value="Genomic_DNA"/>
</dbReference>